<gene>
    <name evidence="1" type="ORF">HXL70_05205</name>
</gene>
<reference evidence="1" key="1">
    <citation type="submission" date="2020-04" db="EMBL/GenBank/DDBJ databases">
        <title>Deep metagenomics examines the oral microbiome during advanced dental caries in children, revealing novel taxa and co-occurrences with host molecules.</title>
        <authorList>
            <person name="Baker J.L."/>
            <person name="Morton J.T."/>
            <person name="Dinis M."/>
            <person name="Alvarez R."/>
            <person name="Tran N.C."/>
            <person name="Knight R."/>
            <person name="Edlund A."/>
        </authorList>
    </citation>
    <scope>NUCLEOTIDE SEQUENCE</scope>
    <source>
        <strain evidence="1">JCVI_32_bin.14</strain>
    </source>
</reference>
<dbReference type="InterPro" id="IPR018758">
    <property type="entry name" value="FtrD-like"/>
</dbReference>
<dbReference type="GeneID" id="78277595"/>
<proteinExistence type="predicted"/>
<sequence>MMQFQMFLQQLIPAMEFGTALMTPLAVLLAILYSCDGGNLRKTFRKAAYWGFWGSVFIMAAKQGTRNAVSREGFEGLMAFFAIISELILAGVLLGSSEKFMKRLGIFKKGVIINVLALTMYYGMEIWLIPVTTVLNVNNPFSAEMLIRMLGFATGLFIAVVGSWLIYHAAKSLNDKRLYTVFLIQVAALLIQQIIYLVQILMARGILPARYLIKVMAPVIDHQDWFIFIVFIVVFAVPAALFSQKCPARPAGCNPAQYRKIVADDIHKKRWGKASVGALIVMIILSSVGSAYANKKEELVPAVSVTAKDQMVSIDINKVNDGHLHRFAYRTKKGTQVRFIVVLKGGSAYGVGLDCCEICGPTGYIEREGQIVCKLCDVVMNKQTIGLPGGCNPIPVKYGVGNGQIRIEQKELDAAAKYFR</sequence>
<dbReference type="EMBL" id="JABZMK010000024">
    <property type="protein sequence ID" value="MBF1129428.1"/>
    <property type="molecule type" value="Genomic_DNA"/>
</dbReference>
<evidence type="ECO:0000313" key="1">
    <source>
        <dbReference type="EMBL" id="MBF1129428.1"/>
    </source>
</evidence>
<organism evidence="1 2">
    <name type="scientific">Dialister invisus</name>
    <dbReference type="NCBI Taxonomy" id="218538"/>
    <lineage>
        <taxon>Bacteria</taxon>
        <taxon>Bacillati</taxon>
        <taxon>Bacillota</taxon>
        <taxon>Negativicutes</taxon>
        <taxon>Veillonellales</taxon>
        <taxon>Veillonellaceae</taxon>
        <taxon>Dialister</taxon>
    </lineage>
</organism>
<protein>
    <submittedName>
        <fullName evidence="1">DUF2318 domain-containing protein</fullName>
    </submittedName>
</protein>
<name>A0A6L6TQQ2_9FIRM</name>
<dbReference type="Proteomes" id="UP000757890">
    <property type="component" value="Unassembled WGS sequence"/>
</dbReference>
<dbReference type="Pfam" id="PF10080">
    <property type="entry name" value="FtrD-like"/>
    <property type="match status" value="1"/>
</dbReference>
<dbReference type="RefSeq" id="WP_007069855.1">
    <property type="nucleotide sequence ID" value="NZ_CATXWY010000010.1"/>
</dbReference>
<dbReference type="AlphaFoldDB" id="A0A6L6TQQ2"/>
<evidence type="ECO:0000313" key="2">
    <source>
        <dbReference type="Proteomes" id="UP000757890"/>
    </source>
</evidence>
<accession>A0A6L6TQQ2</accession>
<comment type="caution">
    <text evidence="1">The sequence shown here is derived from an EMBL/GenBank/DDBJ whole genome shotgun (WGS) entry which is preliminary data.</text>
</comment>